<evidence type="ECO:0000313" key="2">
    <source>
        <dbReference type="Proteomes" id="UP001284537"/>
    </source>
</evidence>
<dbReference type="RefSeq" id="WP_319962014.1">
    <property type="nucleotide sequence ID" value="NZ_JAXARY010000013.1"/>
</dbReference>
<protein>
    <submittedName>
        <fullName evidence="1">Uncharacterized protein</fullName>
    </submittedName>
</protein>
<reference evidence="1 2" key="1">
    <citation type="submission" date="2023-11" db="EMBL/GenBank/DDBJ databases">
        <authorList>
            <person name="Ouyang M.-Y."/>
        </authorList>
    </citation>
    <scope>NUCLEOTIDE SEQUENCE [LARGE SCALE GENOMIC DNA]</scope>
    <source>
        <strain evidence="1 2">OY6</strain>
    </source>
</reference>
<name>A0ABU4UG66_9GAMM</name>
<dbReference type="EMBL" id="JAXARY010000013">
    <property type="protein sequence ID" value="MDX8128468.1"/>
    <property type="molecule type" value="Genomic_DNA"/>
</dbReference>
<sequence>MTRKFEVYFSSATSLSPSIVYISPSEGYTEHFSVGILYQVNLTGTFDSASGIIKNFDFKQNLTSSEQEALDWATTWLTQKSGCIVSLNEVTV</sequence>
<gene>
    <name evidence="1" type="ORF">QLH52_14335</name>
</gene>
<organism evidence="1 2">
    <name type="scientific">Methylomonas defluvii</name>
    <dbReference type="NCBI Taxonomy" id="3045149"/>
    <lineage>
        <taxon>Bacteria</taxon>
        <taxon>Pseudomonadati</taxon>
        <taxon>Pseudomonadota</taxon>
        <taxon>Gammaproteobacteria</taxon>
        <taxon>Methylococcales</taxon>
        <taxon>Methylococcaceae</taxon>
        <taxon>Methylomonas</taxon>
    </lineage>
</organism>
<comment type="caution">
    <text evidence="1">The sequence shown here is derived from an EMBL/GenBank/DDBJ whole genome shotgun (WGS) entry which is preliminary data.</text>
</comment>
<dbReference type="Proteomes" id="UP001284537">
    <property type="component" value="Unassembled WGS sequence"/>
</dbReference>
<evidence type="ECO:0000313" key="1">
    <source>
        <dbReference type="EMBL" id="MDX8128468.1"/>
    </source>
</evidence>
<keyword evidence="2" id="KW-1185">Reference proteome</keyword>
<accession>A0ABU4UG66</accession>
<proteinExistence type="predicted"/>